<comment type="cofactor">
    <cofactor evidence="1">
        <name>FAD</name>
        <dbReference type="ChEBI" id="CHEBI:57692"/>
    </cofactor>
</comment>
<accession>A0A5N0UYV7</accession>
<dbReference type="PANTHER" id="PTHR43884:SF20">
    <property type="entry name" value="ACYL-COA DEHYDROGENASE FADE28"/>
    <property type="match status" value="1"/>
</dbReference>
<evidence type="ECO:0000256" key="5">
    <source>
        <dbReference type="ARBA" id="ARBA00023002"/>
    </source>
</evidence>
<keyword evidence="4" id="KW-0274">FAD</keyword>
<comment type="similarity">
    <text evidence="2">Belongs to the acyl-CoA dehydrogenase family.</text>
</comment>
<feature type="domain" description="Acyl-CoA dehydrogenase/oxidase N-terminal" evidence="7">
    <location>
        <begin position="28"/>
        <end position="84"/>
    </location>
</feature>
<dbReference type="InterPro" id="IPR009100">
    <property type="entry name" value="AcylCoA_DH/oxidase_NM_dom_sf"/>
</dbReference>
<dbReference type="Pfam" id="PF02771">
    <property type="entry name" value="Acyl-CoA_dh_N"/>
    <property type="match status" value="1"/>
</dbReference>
<keyword evidence="5" id="KW-0560">Oxidoreductase</keyword>
<evidence type="ECO:0000259" key="7">
    <source>
        <dbReference type="Pfam" id="PF02771"/>
    </source>
</evidence>
<name>A0A5N0UYV7_9PSEU</name>
<dbReference type="Gene3D" id="1.10.540.10">
    <property type="entry name" value="Acyl-CoA dehydrogenase/oxidase, N-terminal domain"/>
    <property type="match status" value="1"/>
</dbReference>
<evidence type="ECO:0000256" key="1">
    <source>
        <dbReference type="ARBA" id="ARBA00001974"/>
    </source>
</evidence>
<evidence type="ECO:0000256" key="3">
    <source>
        <dbReference type="ARBA" id="ARBA00022630"/>
    </source>
</evidence>
<dbReference type="AlphaFoldDB" id="A0A5N0UYV7"/>
<dbReference type="InterPro" id="IPR009075">
    <property type="entry name" value="AcylCo_DH/oxidase_C"/>
</dbReference>
<dbReference type="InterPro" id="IPR046373">
    <property type="entry name" value="Acyl-CoA_Oxase/DH_mid-dom_sf"/>
</dbReference>
<dbReference type="RefSeq" id="WP_144748740.1">
    <property type="nucleotide sequence ID" value="NZ_VMNW02000050.1"/>
</dbReference>
<dbReference type="PANTHER" id="PTHR43884">
    <property type="entry name" value="ACYL-COA DEHYDROGENASE"/>
    <property type="match status" value="1"/>
</dbReference>
<comment type="caution">
    <text evidence="8">The sequence shown here is derived from an EMBL/GenBank/DDBJ whole genome shotgun (WGS) entry which is preliminary data.</text>
</comment>
<dbReference type="SUPFAM" id="SSF56645">
    <property type="entry name" value="Acyl-CoA dehydrogenase NM domain-like"/>
    <property type="match status" value="1"/>
</dbReference>
<sequence>MRFTPDADAEELRAVVRDFLEHDAPGWERFAGELGVGALDVPEEFGGAGASFREVAVVAEELGRSLAPLPWFATSVLATGALLAARGPARDELLTRLAATATTATVVHDPGAIAAVENDDGWRLTGKASFVVDGASAEVVLVPTPVGLFAVEGITGEPMRTMDPNRPLATLRFDGAPAMLIDTTDVRESVRTRALAALACEQTGGAAVAMEMSVAYAGQRVQFGRPIATFQAVKHRCADMAVRVEAARSASLWAAAAIAEGAPDAAEAAATAALVCGEAYAWVAAETVQVHGGIGFTWEHPAHLHVRRAATSRVLLGEPHTHRERLLTALGI</sequence>
<dbReference type="GO" id="GO:0050660">
    <property type="term" value="F:flavin adenine dinucleotide binding"/>
    <property type="evidence" value="ECO:0007669"/>
    <property type="project" value="InterPro"/>
</dbReference>
<proteinExistence type="inferred from homology"/>
<feature type="domain" description="Acyl-CoA dehydrogenase/oxidase C-terminal" evidence="6">
    <location>
        <begin position="197"/>
        <end position="327"/>
    </location>
</feature>
<protein>
    <submittedName>
        <fullName evidence="8">Acyl-CoA dehydrogenase</fullName>
    </submittedName>
</protein>
<dbReference type="OrthoDB" id="8677713at2"/>
<evidence type="ECO:0000313" key="8">
    <source>
        <dbReference type="EMBL" id="KAA9156328.1"/>
    </source>
</evidence>
<evidence type="ECO:0000256" key="4">
    <source>
        <dbReference type="ARBA" id="ARBA00022827"/>
    </source>
</evidence>
<keyword evidence="3" id="KW-0285">Flavoprotein</keyword>
<gene>
    <name evidence="8" type="ORF">FPZ12_027820</name>
</gene>
<dbReference type="Gene3D" id="2.40.110.10">
    <property type="entry name" value="Butyryl-CoA Dehydrogenase, subunit A, domain 2"/>
    <property type="match status" value="1"/>
</dbReference>
<evidence type="ECO:0000256" key="2">
    <source>
        <dbReference type="ARBA" id="ARBA00009347"/>
    </source>
</evidence>
<dbReference type="Proteomes" id="UP000319769">
    <property type="component" value="Unassembled WGS sequence"/>
</dbReference>
<dbReference type="Gene3D" id="1.20.140.10">
    <property type="entry name" value="Butyryl-CoA Dehydrogenase, subunit A, domain 3"/>
    <property type="match status" value="1"/>
</dbReference>
<evidence type="ECO:0000313" key="9">
    <source>
        <dbReference type="Proteomes" id="UP000319769"/>
    </source>
</evidence>
<organism evidence="8 9">
    <name type="scientific">Amycolatopsis acidicola</name>
    <dbReference type="NCBI Taxonomy" id="2596893"/>
    <lineage>
        <taxon>Bacteria</taxon>
        <taxon>Bacillati</taxon>
        <taxon>Actinomycetota</taxon>
        <taxon>Actinomycetes</taxon>
        <taxon>Pseudonocardiales</taxon>
        <taxon>Pseudonocardiaceae</taxon>
        <taxon>Amycolatopsis</taxon>
    </lineage>
</organism>
<dbReference type="GO" id="GO:0003995">
    <property type="term" value="F:acyl-CoA dehydrogenase activity"/>
    <property type="evidence" value="ECO:0007669"/>
    <property type="project" value="TreeGrafter"/>
</dbReference>
<dbReference type="SUPFAM" id="SSF47203">
    <property type="entry name" value="Acyl-CoA dehydrogenase C-terminal domain-like"/>
    <property type="match status" value="1"/>
</dbReference>
<reference evidence="8" key="1">
    <citation type="submission" date="2019-09" db="EMBL/GenBank/DDBJ databases">
        <authorList>
            <person name="Teo W.F.A."/>
            <person name="Duangmal K."/>
        </authorList>
    </citation>
    <scope>NUCLEOTIDE SEQUENCE [LARGE SCALE GENOMIC DNA]</scope>
    <source>
        <strain evidence="8">K81G1</strain>
    </source>
</reference>
<dbReference type="InterPro" id="IPR036250">
    <property type="entry name" value="AcylCo_DH-like_C"/>
</dbReference>
<evidence type="ECO:0000259" key="6">
    <source>
        <dbReference type="Pfam" id="PF00441"/>
    </source>
</evidence>
<keyword evidence="9" id="KW-1185">Reference proteome</keyword>
<dbReference type="EMBL" id="VMNW02000050">
    <property type="protein sequence ID" value="KAA9156328.1"/>
    <property type="molecule type" value="Genomic_DNA"/>
</dbReference>
<dbReference type="InterPro" id="IPR013786">
    <property type="entry name" value="AcylCoA_DH/ox_N"/>
</dbReference>
<dbReference type="Pfam" id="PF00441">
    <property type="entry name" value="Acyl-CoA_dh_1"/>
    <property type="match status" value="1"/>
</dbReference>
<dbReference type="InterPro" id="IPR037069">
    <property type="entry name" value="AcylCoA_DH/ox_N_sf"/>
</dbReference>